<dbReference type="InterPro" id="IPR014325">
    <property type="entry name" value="RNA_pol_sigma-E_actinobac"/>
</dbReference>
<dbReference type="RefSeq" id="WP_184845748.1">
    <property type="nucleotide sequence ID" value="NZ_JACHMN010000003.1"/>
</dbReference>
<evidence type="ECO:0000256" key="3">
    <source>
        <dbReference type="ARBA" id="ARBA00023082"/>
    </source>
</evidence>
<dbReference type="InterPro" id="IPR036388">
    <property type="entry name" value="WH-like_DNA-bd_sf"/>
</dbReference>
<evidence type="ECO:0000259" key="6">
    <source>
        <dbReference type="Pfam" id="PF04542"/>
    </source>
</evidence>
<keyword evidence="9" id="KW-1185">Reference proteome</keyword>
<dbReference type="GO" id="GO:0003677">
    <property type="term" value="F:DNA binding"/>
    <property type="evidence" value="ECO:0007669"/>
    <property type="project" value="UniProtKB-KW"/>
</dbReference>
<dbReference type="InterPro" id="IPR013324">
    <property type="entry name" value="RNA_pol_sigma_r3/r4-like"/>
</dbReference>
<dbReference type="NCBIfam" id="TIGR02937">
    <property type="entry name" value="sigma70-ECF"/>
    <property type="match status" value="1"/>
</dbReference>
<dbReference type="InterPro" id="IPR013249">
    <property type="entry name" value="RNA_pol_sigma70_r4_t2"/>
</dbReference>
<keyword evidence="5" id="KW-0804">Transcription</keyword>
<evidence type="ECO:0000256" key="4">
    <source>
        <dbReference type="ARBA" id="ARBA00023125"/>
    </source>
</evidence>
<dbReference type="InterPro" id="IPR013325">
    <property type="entry name" value="RNA_pol_sigma_r2"/>
</dbReference>
<evidence type="ECO:0000256" key="1">
    <source>
        <dbReference type="ARBA" id="ARBA00010641"/>
    </source>
</evidence>
<accession>A0A841C0V2</accession>
<evidence type="ECO:0000256" key="2">
    <source>
        <dbReference type="ARBA" id="ARBA00023015"/>
    </source>
</evidence>
<keyword evidence="2" id="KW-0805">Transcription regulation</keyword>
<comment type="caution">
    <text evidence="8">The sequence shown here is derived from an EMBL/GenBank/DDBJ whole genome shotgun (WGS) entry which is preliminary data.</text>
</comment>
<dbReference type="InterPro" id="IPR039425">
    <property type="entry name" value="RNA_pol_sigma-70-like"/>
</dbReference>
<dbReference type="Pfam" id="PF04542">
    <property type="entry name" value="Sigma70_r2"/>
    <property type="match status" value="1"/>
</dbReference>
<dbReference type="InterPro" id="IPR014284">
    <property type="entry name" value="RNA_pol_sigma-70_dom"/>
</dbReference>
<dbReference type="NCBIfam" id="TIGR02983">
    <property type="entry name" value="SigE-fam_strep"/>
    <property type="match status" value="1"/>
</dbReference>
<keyword evidence="4" id="KW-0238">DNA-binding</keyword>
<dbReference type="CDD" id="cd06171">
    <property type="entry name" value="Sigma70_r4"/>
    <property type="match status" value="1"/>
</dbReference>
<dbReference type="Proteomes" id="UP000587527">
    <property type="component" value="Unassembled WGS sequence"/>
</dbReference>
<reference evidence="8 9" key="1">
    <citation type="submission" date="2020-08" db="EMBL/GenBank/DDBJ databases">
        <title>Sequencing the genomes of 1000 actinobacteria strains.</title>
        <authorList>
            <person name="Klenk H.-P."/>
        </authorList>
    </citation>
    <scope>NUCLEOTIDE SEQUENCE [LARGE SCALE GENOMIC DNA]</scope>
    <source>
        <strain evidence="8 9">DSM 45362</strain>
    </source>
</reference>
<protein>
    <submittedName>
        <fullName evidence="8">RNA polymerase sigma-70 factor (Sigma-E family)</fullName>
    </submittedName>
</protein>
<dbReference type="PANTHER" id="PTHR43133">
    <property type="entry name" value="RNA POLYMERASE ECF-TYPE SIGMA FACTO"/>
    <property type="match status" value="1"/>
</dbReference>
<name>A0A841C0V2_9ACTN</name>
<dbReference type="EMBL" id="JACHMN010000003">
    <property type="protein sequence ID" value="MBB5874004.1"/>
    <property type="molecule type" value="Genomic_DNA"/>
</dbReference>
<evidence type="ECO:0000313" key="8">
    <source>
        <dbReference type="EMBL" id="MBB5874004.1"/>
    </source>
</evidence>
<dbReference type="GO" id="GO:0016987">
    <property type="term" value="F:sigma factor activity"/>
    <property type="evidence" value="ECO:0007669"/>
    <property type="project" value="UniProtKB-KW"/>
</dbReference>
<feature type="domain" description="RNA polymerase sigma-70 region 2" evidence="6">
    <location>
        <begin position="13"/>
        <end position="73"/>
    </location>
</feature>
<sequence>MERGDFDEFVVQRSQRLLRTAYLLTRDWAAAEDLLQAALVKLWFAWKRVDRDPEAYARRIIVTSYISLRRRLWTREIVRGELPERAVPDEMHRHAERDALWQALRRLGPRQRAIIVLRYYEDLSDARIAEMLGVAVTTVRSQASRALAVLRKESELDNARERTLSGGRK</sequence>
<comment type="similarity">
    <text evidence="1">Belongs to the sigma-70 factor family. ECF subfamily.</text>
</comment>
<dbReference type="SUPFAM" id="SSF88946">
    <property type="entry name" value="Sigma2 domain of RNA polymerase sigma factors"/>
    <property type="match status" value="1"/>
</dbReference>
<dbReference type="AlphaFoldDB" id="A0A841C0V2"/>
<dbReference type="Gene3D" id="1.10.10.10">
    <property type="entry name" value="Winged helix-like DNA-binding domain superfamily/Winged helix DNA-binding domain"/>
    <property type="match status" value="1"/>
</dbReference>
<dbReference type="Pfam" id="PF08281">
    <property type="entry name" value="Sigma70_r4_2"/>
    <property type="match status" value="1"/>
</dbReference>
<dbReference type="Gene3D" id="1.10.1740.10">
    <property type="match status" value="1"/>
</dbReference>
<keyword evidence="3" id="KW-0731">Sigma factor</keyword>
<dbReference type="SUPFAM" id="SSF88659">
    <property type="entry name" value="Sigma3 and sigma4 domains of RNA polymerase sigma factors"/>
    <property type="match status" value="1"/>
</dbReference>
<dbReference type="GO" id="GO:0006352">
    <property type="term" value="P:DNA-templated transcription initiation"/>
    <property type="evidence" value="ECO:0007669"/>
    <property type="project" value="InterPro"/>
</dbReference>
<gene>
    <name evidence="8" type="ORF">F4553_007438</name>
</gene>
<dbReference type="PANTHER" id="PTHR43133:SF50">
    <property type="entry name" value="ECF RNA POLYMERASE SIGMA FACTOR SIGM"/>
    <property type="match status" value="1"/>
</dbReference>
<feature type="domain" description="RNA polymerase sigma factor 70 region 4 type 2" evidence="7">
    <location>
        <begin position="98"/>
        <end position="148"/>
    </location>
</feature>
<evidence type="ECO:0000313" key="9">
    <source>
        <dbReference type="Proteomes" id="UP000587527"/>
    </source>
</evidence>
<evidence type="ECO:0000256" key="5">
    <source>
        <dbReference type="ARBA" id="ARBA00023163"/>
    </source>
</evidence>
<organism evidence="8 9">
    <name type="scientific">Allocatelliglobosispora scoriae</name>
    <dbReference type="NCBI Taxonomy" id="643052"/>
    <lineage>
        <taxon>Bacteria</taxon>
        <taxon>Bacillati</taxon>
        <taxon>Actinomycetota</taxon>
        <taxon>Actinomycetes</taxon>
        <taxon>Micromonosporales</taxon>
        <taxon>Micromonosporaceae</taxon>
        <taxon>Allocatelliglobosispora</taxon>
    </lineage>
</organism>
<evidence type="ECO:0000259" key="7">
    <source>
        <dbReference type="Pfam" id="PF08281"/>
    </source>
</evidence>
<proteinExistence type="inferred from homology"/>
<dbReference type="InterPro" id="IPR007627">
    <property type="entry name" value="RNA_pol_sigma70_r2"/>
</dbReference>